<reference evidence="2 3" key="1">
    <citation type="submission" date="2015-09" db="EMBL/GenBank/DDBJ databases">
        <authorList>
            <person name="Jackson K.R."/>
            <person name="Lunt B.L."/>
            <person name="Fisher J.N.B."/>
            <person name="Gardner A.V."/>
            <person name="Bailey M.E."/>
            <person name="Deus L.M."/>
            <person name="Earl A.S."/>
            <person name="Gibby P.D."/>
            <person name="Hartmann K.A."/>
            <person name="Liu J.E."/>
            <person name="Manci A.M."/>
            <person name="Nielsen D.A."/>
            <person name="Solomon M.B."/>
            <person name="Breakwell D.P."/>
            <person name="Burnett S.H."/>
            <person name="Grose J.H."/>
        </authorList>
    </citation>
    <scope>NUCLEOTIDE SEQUENCE [LARGE SCALE GENOMIC DNA]</scope>
    <source>
        <strain evidence="2 3">2789STDY5608636</strain>
    </source>
</reference>
<accession>A0A0M7HU37</accession>
<name>A0A0J6EUE0_9BORD</name>
<keyword evidence="4" id="KW-1185">Reference proteome</keyword>
<geneLocation type="plasmid" evidence="1 4">
    <name>unnamed1</name>
</geneLocation>
<dbReference type="KEGG" id="bpdz:BBN53_20850"/>
<sequence length="79" mass="8900">MLKQAALRFLGGTERVVAVVMYFHIVVPENGGLGISNRYLQELNSSHRFGNNNVPVLPQAHEPSMVPPSDWIRLVDLFR</sequence>
<evidence type="ECO:0000313" key="1">
    <source>
        <dbReference type="EMBL" id="ANY18477.1"/>
    </source>
</evidence>
<dbReference type="AlphaFoldDB" id="A0A0J6EUE0"/>
<evidence type="ECO:0000313" key="3">
    <source>
        <dbReference type="Proteomes" id="UP000053096"/>
    </source>
</evidence>
<evidence type="ECO:0000313" key="4">
    <source>
        <dbReference type="Proteomes" id="UP000092950"/>
    </source>
</evidence>
<evidence type="ECO:0000313" key="2">
    <source>
        <dbReference type="EMBL" id="CUJ13321.1"/>
    </source>
</evidence>
<dbReference type="EMBL" id="CYTV01000017">
    <property type="protein sequence ID" value="CUJ13321.1"/>
    <property type="molecule type" value="Genomic_DNA"/>
</dbReference>
<reference evidence="1 4" key="2">
    <citation type="submission" date="2016-07" db="EMBL/GenBank/DDBJ databases">
        <title>Complete genome sequences of Bordetella pseudohinzii.</title>
        <authorList>
            <person name="Spilker T."/>
            <person name="Darrah R."/>
            <person name="LiPuma J.J."/>
        </authorList>
    </citation>
    <scope>NUCLEOTIDE SEQUENCE [LARGE SCALE GENOMIC DNA]</scope>
    <source>
        <strain evidence="1 4">HI4681</strain>
        <plasmid evidence="1 4">unnamed1</plasmid>
    </source>
</reference>
<proteinExistence type="predicted"/>
<dbReference type="EMBL" id="CP016441">
    <property type="protein sequence ID" value="ANY18477.1"/>
    <property type="molecule type" value="Genomic_DNA"/>
</dbReference>
<keyword evidence="1" id="KW-0614">Plasmid</keyword>
<dbReference type="Proteomes" id="UP000053096">
    <property type="component" value="Unassembled WGS sequence"/>
</dbReference>
<dbReference type="Proteomes" id="UP000092950">
    <property type="component" value="Plasmid unnamed1"/>
</dbReference>
<accession>A0A0J6EUE0</accession>
<gene>
    <name evidence="1" type="ORF">BBN53_20850</name>
    <name evidence="2" type="ORF">ERS370011_03924</name>
</gene>
<organism evidence="2 3">
    <name type="scientific">Bordetella pseudohinzii</name>
    <dbReference type="NCBI Taxonomy" id="1331258"/>
    <lineage>
        <taxon>Bacteria</taxon>
        <taxon>Pseudomonadati</taxon>
        <taxon>Pseudomonadota</taxon>
        <taxon>Betaproteobacteria</taxon>
        <taxon>Burkholderiales</taxon>
        <taxon>Alcaligenaceae</taxon>
        <taxon>Bordetella</taxon>
    </lineage>
</organism>
<protein>
    <submittedName>
        <fullName evidence="2">Uncharacterized protein</fullName>
    </submittedName>
</protein>